<accession>A0AAD9Y5M0</accession>
<evidence type="ECO:0000313" key="2">
    <source>
        <dbReference type="EMBL" id="KAK2741970.1"/>
    </source>
</evidence>
<dbReference type="AlphaFoldDB" id="A0AAD9Y5M0"/>
<dbReference type="EMBL" id="VYYT01000333">
    <property type="protein sequence ID" value="KAK2741970.1"/>
    <property type="molecule type" value="Genomic_DNA"/>
</dbReference>
<feature type="compositionally biased region" description="Polar residues" evidence="1">
    <location>
        <begin position="8"/>
        <end position="26"/>
    </location>
</feature>
<sequence>MHRLVSPPSASNQPPESGLSPSQRSFRSPPAALRSGLLKTPVCAGRRSALQWNSGSTQEARQSPWALYGVHGARTTIPGAGAPGPWKLHCRPMHFGTLQRPDGRNE</sequence>
<comment type="caution">
    <text evidence="2">The sequence shown here is derived from an EMBL/GenBank/DDBJ whole genome shotgun (WGS) entry which is preliminary data.</text>
</comment>
<evidence type="ECO:0000256" key="1">
    <source>
        <dbReference type="SAM" id="MobiDB-lite"/>
    </source>
</evidence>
<organism evidence="2 3">
    <name type="scientific">Colletotrichum kahawae</name>
    <name type="common">Coffee berry disease fungus</name>
    <dbReference type="NCBI Taxonomy" id="34407"/>
    <lineage>
        <taxon>Eukaryota</taxon>
        <taxon>Fungi</taxon>
        <taxon>Dikarya</taxon>
        <taxon>Ascomycota</taxon>
        <taxon>Pezizomycotina</taxon>
        <taxon>Sordariomycetes</taxon>
        <taxon>Hypocreomycetidae</taxon>
        <taxon>Glomerellales</taxon>
        <taxon>Glomerellaceae</taxon>
        <taxon>Colletotrichum</taxon>
        <taxon>Colletotrichum gloeosporioides species complex</taxon>
    </lineage>
</organism>
<name>A0AAD9Y5M0_COLKA</name>
<evidence type="ECO:0000313" key="3">
    <source>
        <dbReference type="Proteomes" id="UP001281614"/>
    </source>
</evidence>
<proteinExistence type="predicted"/>
<keyword evidence="3" id="KW-1185">Reference proteome</keyword>
<protein>
    <submittedName>
        <fullName evidence="2">Uncharacterized protein</fullName>
    </submittedName>
</protein>
<reference evidence="2" key="1">
    <citation type="submission" date="2023-02" db="EMBL/GenBank/DDBJ databases">
        <title>Colletotrichum kahawae CIFC_Que2 genome sequencing and assembly.</title>
        <authorList>
            <person name="Baroncelli R."/>
        </authorList>
    </citation>
    <scope>NUCLEOTIDE SEQUENCE</scope>
    <source>
        <strain evidence="2">CIFC_Que2</strain>
    </source>
</reference>
<gene>
    <name evidence="2" type="ORF">CKAH01_01397</name>
</gene>
<dbReference type="Proteomes" id="UP001281614">
    <property type="component" value="Unassembled WGS sequence"/>
</dbReference>
<feature type="region of interest" description="Disordered" evidence="1">
    <location>
        <begin position="1"/>
        <end position="39"/>
    </location>
</feature>